<name>A0A919R1U9_9ACTN</name>
<proteinExistence type="predicted"/>
<comment type="caution">
    <text evidence="2">The sequence shown here is derived from an EMBL/GenBank/DDBJ whole genome shotgun (WGS) entry which is preliminary data.</text>
</comment>
<accession>A0A919R1U9</accession>
<dbReference type="RefSeq" id="WP_203985245.1">
    <property type="nucleotide sequence ID" value="NZ_BOOU01000044.1"/>
</dbReference>
<organism evidence="2 3">
    <name type="scientific">Sphaerisporangium rufum</name>
    <dbReference type="NCBI Taxonomy" id="1381558"/>
    <lineage>
        <taxon>Bacteria</taxon>
        <taxon>Bacillati</taxon>
        <taxon>Actinomycetota</taxon>
        <taxon>Actinomycetes</taxon>
        <taxon>Streptosporangiales</taxon>
        <taxon>Streptosporangiaceae</taxon>
        <taxon>Sphaerisporangium</taxon>
    </lineage>
</organism>
<dbReference type="InterPro" id="IPR011335">
    <property type="entry name" value="Restrct_endonuc-II-like"/>
</dbReference>
<keyword evidence="3" id="KW-1185">Reference proteome</keyword>
<gene>
    <name evidence="2" type="ORF">Sru01_31190</name>
</gene>
<dbReference type="InterPro" id="IPR012296">
    <property type="entry name" value="Nuclease_put_TT1808"/>
</dbReference>
<reference evidence="2" key="1">
    <citation type="submission" date="2021-01" db="EMBL/GenBank/DDBJ databases">
        <title>Whole genome shotgun sequence of Sphaerisporangium rufum NBRC 109079.</title>
        <authorList>
            <person name="Komaki H."/>
            <person name="Tamura T."/>
        </authorList>
    </citation>
    <scope>NUCLEOTIDE SEQUENCE</scope>
    <source>
        <strain evidence="2">NBRC 109079</strain>
    </source>
</reference>
<sequence>MRTTDLDLVRVYDGYIPDLVIMRRELADRLRESEMKRLLPHHIDLVVEVTSFSTAADDHEPGARRLNPTKWNGYAYTGIPYYLLIDRDPRLARATLYCEPDVRAGTYRTLDRWAFGETIRLPQPFGFEIPTAKWAPWDSGA</sequence>
<feature type="domain" description="Putative restriction endonuclease" evidence="1">
    <location>
        <begin position="12"/>
        <end position="131"/>
    </location>
</feature>
<dbReference type="Gene3D" id="3.90.1570.10">
    <property type="entry name" value="tt1808, chain A"/>
    <property type="match status" value="1"/>
</dbReference>
<evidence type="ECO:0000313" key="2">
    <source>
        <dbReference type="EMBL" id="GII78137.1"/>
    </source>
</evidence>
<dbReference type="CDD" id="cd06260">
    <property type="entry name" value="DUF820-like"/>
    <property type="match status" value="1"/>
</dbReference>
<dbReference type="SUPFAM" id="SSF52980">
    <property type="entry name" value="Restriction endonuclease-like"/>
    <property type="match status" value="1"/>
</dbReference>
<dbReference type="Proteomes" id="UP000655287">
    <property type="component" value="Unassembled WGS sequence"/>
</dbReference>
<evidence type="ECO:0000313" key="3">
    <source>
        <dbReference type="Proteomes" id="UP000655287"/>
    </source>
</evidence>
<dbReference type="InterPro" id="IPR008538">
    <property type="entry name" value="Uma2"/>
</dbReference>
<protein>
    <recommendedName>
        <fullName evidence="1">Putative restriction endonuclease domain-containing protein</fullName>
    </recommendedName>
</protein>
<evidence type="ECO:0000259" key="1">
    <source>
        <dbReference type="Pfam" id="PF05685"/>
    </source>
</evidence>
<dbReference type="AlphaFoldDB" id="A0A919R1U9"/>
<dbReference type="Pfam" id="PF05685">
    <property type="entry name" value="Uma2"/>
    <property type="match status" value="1"/>
</dbReference>
<dbReference type="EMBL" id="BOOU01000044">
    <property type="protein sequence ID" value="GII78137.1"/>
    <property type="molecule type" value="Genomic_DNA"/>
</dbReference>